<keyword evidence="8" id="KW-0479">Metal-binding</keyword>
<dbReference type="SUPFAM" id="SSF46689">
    <property type="entry name" value="Homeodomain-like"/>
    <property type="match status" value="1"/>
</dbReference>
<reference evidence="13" key="1">
    <citation type="journal article" date="2019" name="Sci. Rep.">
        <title>Draft genome of Tanacetum cinerariifolium, the natural source of mosquito coil.</title>
        <authorList>
            <person name="Yamashiro T."/>
            <person name="Shiraishi A."/>
            <person name="Satake H."/>
            <person name="Nakayama K."/>
        </authorList>
    </citation>
    <scope>NUCLEOTIDE SEQUENCE</scope>
</reference>
<dbReference type="GO" id="GO:0005634">
    <property type="term" value="C:nucleus"/>
    <property type="evidence" value="ECO:0007669"/>
    <property type="project" value="UniProtKB-SubCell"/>
</dbReference>
<dbReference type="PROSITE" id="PS50158">
    <property type="entry name" value="ZF_CCHC"/>
    <property type="match status" value="1"/>
</dbReference>
<dbReference type="InterPro" id="IPR017930">
    <property type="entry name" value="Myb_dom"/>
</dbReference>
<feature type="domain" description="Myb-like" evidence="10">
    <location>
        <begin position="65"/>
        <end position="115"/>
    </location>
</feature>
<keyword evidence="5" id="KW-0238">DNA-binding</keyword>
<dbReference type="FunFam" id="1.10.10.60:FF:000394">
    <property type="entry name" value="MYB transcription factor"/>
    <property type="match status" value="1"/>
</dbReference>
<sequence>MTEPCCDCYNNNDLNEGDRSKEEDQKLINHVTAHSEVCWRNFPQAAGLLCYGKCTCRKRWFDTLSSDLKRENFGEDEDDLIIRLHALLGDRWLLIAGRLPGRTDNEIKSYWNSHLKKKLVKMGIDPNNHRLPHGFAGTSSHKSCGDCENIGSGSNCNSREEDQESSSSGPVVVYVLTTPMPELLEDATVEAIIIKAKWENGDYICRGHILNGMSDSPFDVYTNVESAKELILGQYTQHGLKIDESISVSSIIDKLPSSWKDFKHTLKHGKDDLYLAQLGSHLHIEESLKGQDSDKGKGKEVGRLSVNMTEEGCKNKHHKQNKGKKRSNKNNSGSGSNKKPKLECWKCVKTGHFKRYCCSGKKNNTNAGGSGKGSKDPSQDQGQNLVLVWNRFVKFSVLLISKAFYVRVDAIAWWIDSGATTHVCKDRCWFKTFEPVEDESVLYMGDEHFAPVHGKGSVALEFDSGKTVTLFNVLYVPKLRKNLVSSLVLNKCGYKQVYESDKYILSKCGIFVGFGYYNNGMFMLNLNKVADDSDSVYMSSSSTVVNTSLWHARLGHVHYKRILEMSKDELIPAIDENSDKCTTCNKKYVITFIDDASRAVVRLPDPKRKTLGEKGIDCIFVGYAEHSKAYRPKDIIPNSDESQRDDHSDDLTKAINDEICSIMENNTWVLSELPPGCKWIFKKKMKVDGTIDKFKARLVIQGFRQKEGINYFDTNAPVACIATIRLLLALAAIHNLVIHQMDVKTTFLNSDLDEEVYTKQPEGFVMPGNEQKQIYDSGKGVIICLYVDDMLIFGTDQSQVDKTKNFLSSRFSMKDMGESNVILGIKIKRENKGIVITQSHYIEKILTKFNRKDCSQVRTPMDPVEKLKPNKGKPVDQLEYSRAIGFLMYAMTSTRPDIAYAVSRLSRFTSNPSRQHWKAITRIFKKLRGTKDYGLSYVGYPSVLEGYLDASWINHVEDSSSTSGWVFLVGGGAISWASKKQTCITGSTMEYEFVALATAGKEA</sequence>
<dbReference type="SUPFAM" id="SSF56672">
    <property type="entry name" value="DNA/RNA polymerases"/>
    <property type="match status" value="1"/>
</dbReference>
<evidence type="ECO:0000259" key="12">
    <source>
        <dbReference type="PROSITE" id="PS51294"/>
    </source>
</evidence>
<comment type="caution">
    <text evidence="13">The sequence shown here is derived from an EMBL/GenBank/DDBJ whole genome shotgun (WGS) entry which is preliminary data.</text>
</comment>
<keyword evidence="2" id="KW-0677">Repeat</keyword>
<gene>
    <name evidence="13" type="ORF">Tci_324810</name>
</gene>
<dbReference type="InterPro" id="IPR043502">
    <property type="entry name" value="DNA/RNA_pol_sf"/>
</dbReference>
<dbReference type="InterPro" id="IPR025724">
    <property type="entry name" value="GAG-pre-integrase_dom"/>
</dbReference>
<feature type="domain" description="Myb-like" evidence="10">
    <location>
        <begin position="11"/>
        <end position="64"/>
    </location>
</feature>
<evidence type="ECO:0000313" key="13">
    <source>
        <dbReference type="EMBL" id="GEX52835.1"/>
    </source>
</evidence>
<feature type="compositionally biased region" description="Basic and acidic residues" evidence="9">
    <location>
        <begin position="286"/>
        <end position="302"/>
    </location>
</feature>
<evidence type="ECO:0000256" key="2">
    <source>
        <dbReference type="ARBA" id="ARBA00022737"/>
    </source>
</evidence>
<dbReference type="InterPro" id="IPR013103">
    <property type="entry name" value="RVT_2"/>
</dbReference>
<dbReference type="PANTHER" id="PTHR47592:SF29">
    <property type="entry name" value="ZINC FINGER, CCHC-TYPE"/>
    <property type="match status" value="1"/>
</dbReference>
<dbReference type="Pfam" id="PF25597">
    <property type="entry name" value="SH3_retrovirus"/>
    <property type="match status" value="1"/>
</dbReference>
<keyword evidence="6" id="KW-0804">Transcription</keyword>
<evidence type="ECO:0000256" key="6">
    <source>
        <dbReference type="ARBA" id="ARBA00023163"/>
    </source>
</evidence>
<dbReference type="AlphaFoldDB" id="A0A699H5Y7"/>
<name>A0A699H5Y7_TANCI</name>
<proteinExistence type="predicted"/>
<dbReference type="InterPro" id="IPR057670">
    <property type="entry name" value="SH3_retrovirus"/>
</dbReference>
<dbReference type="PANTHER" id="PTHR47592">
    <property type="entry name" value="PBF68 PROTEIN"/>
    <property type="match status" value="1"/>
</dbReference>
<keyword evidence="3" id="KW-0064">Aspartyl protease</keyword>
<evidence type="ECO:0000256" key="4">
    <source>
        <dbReference type="ARBA" id="ARBA00023015"/>
    </source>
</evidence>
<dbReference type="EMBL" id="BKCJ010113684">
    <property type="protein sequence ID" value="GEX52835.1"/>
    <property type="molecule type" value="Genomic_DNA"/>
</dbReference>
<dbReference type="CDD" id="cd09272">
    <property type="entry name" value="RNase_HI_RT_Ty1"/>
    <property type="match status" value="1"/>
</dbReference>
<evidence type="ECO:0000256" key="8">
    <source>
        <dbReference type="PROSITE-ProRule" id="PRU00047"/>
    </source>
</evidence>
<evidence type="ECO:0000259" key="11">
    <source>
        <dbReference type="PROSITE" id="PS50158"/>
    </source>
</evidence>
<dbReference type="PROSITE" id="PS51294">
    <property type="entry name" value="HTH_MYB"/>
    <property type="match status" value="1"/>
</dbReference>
<accession>A0A699H5Y7</accession>
<dbReference type="Pfam" id="PF07727">
    <property type="entry name" value="RVT_2"/>
    <property type="match status" value="2"/>
</dbReference>
<dbReference type="Pfam" id="PF00249">
    <property type="entry name" value="Myb_DNA-binding"/>
    <property type="match status" value="1"/>
</dbReference>
<dbReference type="GO" id="GO:0008270">
    <property type="term" value="F:zinc ion binding"/>
    <property type="evidence" value="ECO:0007669"/>
    <property type="project" value="UniProtKB-KW"/>
</dbReference>
<dbReference type="InterPro" id="IPR009057">
    <property type="entry name" value="Homeodomain-like_sf"/>
</dbReference>
<dbReference type="GO" id="GO:0004190">
    <property type="term" value="F:aspartic-type endopeptidase activity"/>
    <property type="evidence" value="ECO:0007669"/>
    <property type="project" value="UniProtKB-KW"/>
</dbReference>
<feature type="domain" description="HTH myb-type" evidence="12">
    <location>
        <begin position="65"/>
        <end position="119"/>
    </location>
</feature>
<feature type="domain" description="CCHC-type" evidence="11">
    <location>
        <begin position="344"/>
        <end position="357"/>
    </location>
</feature>
<dbReference type="SMART" id="SM00717">
    <property type="entry name" value="SANT"/>
    <property type="match status" value="1"/>
</dbReference>
<keyword evidence="3" id="KW-0378">Hydrolase</keyword>
<dbReference type="Pfam" id="PF13976">
    <property type="entry name" value="gag_pre-integrs"/>
    <property type="match status" value="1"/>
</dbReference>
<evidence type="ECO:0000259" key="10">
    <source>
        <dbReference type="PROSITE" id="PS50090"/>
    </source>
</evidence>
<keyword evidence="8" id="KW-0863">Zinc-finger</keyword>
<dbReference type="CDD" id="cd00167">
    <property type="entry name" value="SANT"/>
    <property type="match status" value="1"/>
</dbReference>
<evidence type="ECO:0000256" key="7">
    <source>
        <dbReference type="ARBA" id="ARBA00023242"/>
    </source>
</evidence>
<dbReference type="InterPro" id="IPR001005">
    <property type="entry name" value="SANT/Myb"/>
</dbReference>
<comment type="subcellular location">
    <subcellularLocation>
        <location evidence="1">Nucleus</location>
    </subcellularLocation>
</comment>
<evidence type="ECO:0000256" key="3">
    <source>
        <dbReference type="ARBA" id="ARBA00022750"/>
    </source>
</evidence>
<evidence type="ECO:0000256" key="1">
    <source>
        <dbReference type="ARBA" id="ARBA00004123"/>
    </source>
</evidence>
<dbReference type="InterPro" id="IPR001878">
    <property type="entry name" value="Znf_CCHC"/>
</dbReference>
<feature type="region of interest" description="Disordered" evidence="9">
    <location>
        <begin position="286"/>
        <end position="339"/>
    </location>
</feature>
<keyword evidence="8" id="KW-0862">Zinc</keyword>
<keyword evidence="7" id="KW-0539">Nucleus</keyword>
<dbReference type="GO" id="GO:0000976">
    <property type="term" value="F:transcription cis-regulatory region binding"/>
    <property type="evidence" value="ECO:0007669"/>
    <property type="project" value="UniProtKB-ARBA"/>
</dbReference>
<feature type="compositionally biased region" description="Basic residues" evidence="9">
    <location>
        <begin position="315"/>
        <end position="328"/>
    </location>
</feature>
<protein>
    <submittedName>
        <fullName evidence="13">Zinc finger, CCHC-type</fullName>
    </submittedName>
</protein>
<evidence type="ECO:0000256" key="9">
    <source>
        <dbReference type="SAM" id="MobiDB-lite"/>
    </source>
</evidence>
<evidence type="ECO:0000256" key="5">
    <source>
        <dbReference type="ARBA" id="ARBA00023125"/>
    </source>
</evidence>
<keyword evidence="3" id="KW-0645">Protease</keyword>
<dbReference type="Pfam" id="PF22936">
    <property type="entry name" value="Pol_BBD"/>
    <property type="match status" value="1"/>
</dbReference>
<dbReference type="InterPro" id="IPR054722">
    <property type="entry name" value="PolX-like_BBD"/>
</dbReference>
<organism evidence="13">
    <name type="scientific">Tanacetum cinerariifolium</name>
    <name type="common">Dalmatian daisy</name>
    <name type="synonym">Chrysanthemum cinerariifolium</name>
    <dbReference type="NCBI Taxonomy" id="118510"/>
    <lineage>
        <taxon>Eukaryota</taxon>
        <taxon>Viridiplantae</taxon>
        <taxon>Streptophyta</taxon>
        <taxon>Embryophyta</taxon>
        <taxon>Tracheophyta</taxon>
        <taxon>Spermatophyta</taxon>
        <taxon>Magnoliopsida</taxon>
        <taxon>eudicotyledons</taxon>
        <taxon>Gunneridae</taxon>
        <taxon>Pentapetalae</taxon>
        <taxon>asterids</taxon>
        <taxon>campanulids</taxon>
        <taxon>Asterales</taxon>
        <taxon>Asteraceae</taxon>
        <taxon>Asteroideae</taxon>
        <taxon>Anthemideae</taxon>
        <taxon>Anthemidinae</taxon>
        <taxon>Tanacetum</taxon>
    </lineage>
</organism>
<keyword evidence="4" id="KW-0805">Transcription regulation</keyword>
<dbReference type="Gene3D" id="1.10.10.60">
    <property type="entry name" value="Homeodomain-like"/>
    <property type="match status" value="1"/>
</dbReference>
<dbReference type="PROSITE" id="PS50090">
    <property type="entry name" value="MYB_LIKE"/>
    <property type="match status" value="2"/>
</dbReference>